<protein>
    <recommendedName>
        <fullName evidence="1">Aminotransferase-like plant mobile domain-containing protein</fullName>
    </recommendedName>
</protein>
<reference evidence="2 3" key="1">
    <citation type="journal article" date="2019" name="Genome Biol. Evol.">
        <title>Insights into the evolution of the New World diploid cottons (Gossypium, subgenus Houzingenia) based on genome sequencing.</title>
        <authorList>
            <person name="Grover C.E."/>
            <person name="Arick M.A. 2nd"/>
            <person name="Thrash A."/>
            <person name="Conover J.L."/>
            <person name="Sanders W.S."/>
            <person name="Peterson D.G."/>
            <person name="Frelichowski J.E."/>
            <person name="Scheffler J.A."/>
            <person name="Scheffler B.E."/>
            <person name="Wendel J.F."/>
        </authorList>
    </citation>
    <scope>NUCLEOTIDE SEQUENCE [LARGE SCALE GENOMIC DNA]</scope>
    <source>
        <strain evidence="2">27</strain>
        <tissue evidence="2">Leaf</tissue>
    </source>
</reference>
<evidence type="ECO:0000259" key="1">
    <source>
        <dbReference type="Pfam" id="PF10536"/>
    </source>
</evidence>
<dbReference type="AlphaFoldDB" id="A0A7J8S2K4"/>
<dbReference type="InterPro" id="IPR019557">
    <property type="entry name" value="AminoTfrase-like_pln_mobile"/>
</dbReference>
<dbReference type="GO" id="GO:0010073">
    <property type="term" value="P:meristem maintenance"/>
    <property type="evidence" value="ECO:0007669"/>
    <property type="project" value="InterPro"/>
</dbReference>
<sequence length="97" mass="11287">MANQLIRLDEKHISDIQLQIPKDRILETYINNLNKGVLEVIHGHLRDADFLYMARMLEGAKLDPPPISVLVERWRSETHTFYLPCNECTITLEDISL</sequence>
<evidence type="ECO:0000313" key="3">
    <source>
        <dbReference type="Proteomes" id="UP000593561"/>
    </source>
</evidence>
<dbReference type="InterPro" id="IPR044824">
    <property type="entry name" value="MAIN-like"/>
</dbReference>
<dbReference type="PANTHER" id="PTHR46033">
    <property type="entry name" value="PROTEIN MAIN-LIKE 2"/>
    <property type="match status" value="1"/>
</dbReference>
<comment type="caution">
    <text evidence="2">The sequence shown here is derived from an EMBL/GenBank/DDBJ whole genome shotgun (WGS) entry which is preliminary data.</text>
</comment>
<name>A0A7J8S2K4_GOSDV</name>
<dbReference type="Pfam" id="PF10536">
    <property type="entry name" value="PMD"/>
    <property type="match status" value="1"/>
</dbReference>
<organism evidence="2 3">
    <name type="scientific">Gossypium davidsonii</name>
    <name type="common">Davidson's cotton</name>
    <name type="synonym">Gossypium klotzschianum subsp. davidsonii</name>
    <dbReference type="NCBI Taxonomy" id="34287"/>
    <lineage>
        <taxon>Eukaryota</taxon>
        <taxon>Viridiplantae</taxon>
        <taxon>Streptophyta</taxon>
        <taxon>Embryophyta</taxon>
        <taxon>Tracheophyta</taxon>
        <taxon>Spermatophyta</taxon>
        <taxon>Magnoliopsida</taxon>
        <taxon>eudicotyledons</taxon>
        <taxon>Gunneridae</taxon>
        <taxon>Pentapetalae</taxon>
        <taxon>rosids</taxon>
        <taxon>malvids</taxon>
        <taxon>Malvales</taxon>
        <taxon>Malvaceae</taxon>
        <taxon>Malvoideae</taxon>
        <taxon>Gossypium</taxon>
    </lineage>
</organism>
<dbReference type="Proteomes" id="UP000593561">
    <property type="component" value="Unassembled WGS sequence"/>
</dbReference>
<gene>
    <name evidence="2" type="ORF">Godav_006044</name>
</gene>
<proteinExistence type="predicted"/>
<keyword evidence="3" id="KW-1185">Reference proteome</keyword>
<accession>A0A7J8S2K4</accession>
<evidence type="ECO:0000313" key="2">
    <source>
        <dbReference type="EMBL" id="MBA0620294.1"/>
    </source>
</evidence>
<dbReference type="PANTHER" id="PTHR46033:SF8">
    <property type="entry name" value="PROTEIN MAINTENANCE OF MERISTEMS-LIKE"/>
    <property type="match status" value="1"/>
</dbReference>
<dbReference type="EMBL" id="JABFAC010000008">
    <property type="protein sequence ID" value="MBA0620294.1"/>
    <property type="molecule type" value="Genomic_DNA"/>
</dbReference>
<feature type="domain" description="Aminotransferase-like plant mobile" evidence="1">
    <location>
        <begin position="52"/>
        <end position="96"/>
    </location>
</feature>